<protein>
    <recommendedName>
        <fullName evidence="4">Lipoprotein</fullName>
    </recommendedName>
</protein>
<organism evidence="2 3">
    <name type="scientific">Acinetobacter lanii</name>
    <dbReference type="NCBI Taxonomy" id="2715163"/>
    <lineage>
        <taxon>Bacteria</taxon>
        <taxon>Pseudomonadati</taxon>
        <taxon>Pseudomonadota</taxon>
        <taxon>Gammaproteobacteria</taxon>
        <taxon>Moraxellales</taxon>
        <taxon>Moraxellaceae</taxon>
        <taxon>Acinetobacter</taxon>
    </lineage>
</organism>
<dbReference type="KEGG" id="alj:G8D99_14690"/>
<feature type="signal peptide" evidence="1">
    <location>
        <begin position="1"/>
        <end position="18"/>
    </location>
</feature>
<dbReference type="Proteomes" id="UP000501939">
    <property type="component" value="Chromosome"/>
</dbReference>
<sequence length="186" mass="19987">MKKLLLASLCMTAFTLTACDKKPNEATPTTTENTTVTTNAPATTATSAAPAGVLSNNVVADIRSDLDQLQTLSNTKAQEALKFQNEVTQAAQKGDKAALDQVVDQMDKYVDAFNDELEALNLKSAEGDALRDKMKDSNELGLELAEEGVKTPPNTDKINALQKKATDLQQSLLQDMQSLQSKVNGK</sequence>
<feature type="chain" id="PRO_5026039347" description="Lipoprotein" evidence="1">
    <location>
        <begin position="19"/>
        <end position="186"/>
    </location>
</feature>
<evidence type="ECO:0000313" key="2">
    <source>
        <dbReference type="EMBL" id="QIO10127.1"/>
    </source>
</evidence>
<dbReference type="EMBL" id="CP049916">
    <property type="protein sequence ID" value="QIO10127.1"/>
    <property type="molecule type" value="Genomic_DNA"/>
</dbReference>
<dbReference type="RefSeq" id="WP_166327152.1">
    <property type="nucleotide sequence ID" value="NZ_CP049916.1"/>
</dbReference>
<evidence type="ECO:0000313" key="3">
    <source>
        <dbReference type="Proteomes" id="UP000501939"/>
    </source>
</evidence>
<name>A0A6G8S7J2_9GAMM</name>
<proteinExistence type="predicted"/>
<keyword evidence="1" id="KW-0732">Signal</keyword>
<accession>A0A6G8S7J2</accession>
<gene>
    <name evidence="2" type="ORF">G8D99_14690</name>
</gene>
<dbReference type="PROSITE" id="PS51257">
    <property type="entry name" value="PROKAR_LIPOPROTEIN"/>
    <property type="match status" value="1"/>
</dbReference>
<dbReference type="AlphaFoldDB" id="A0A6G8S7J2"/>
<evidence type="ECO:0000256" key="1">
    <source>
        <dbReference type="SAM" id="SignalP"/>
    </source>
</evidence>
<reference evidence="2 3" key="1">
    <citation type="submission" date="2020-03" db="EMBL/GenBank/DDBJ databases">
        <authorList>
            <person name="Zhu W."/>
        </authorList>
    </citation>
    <scope>NUCLEOTIDE SEQUENCE [LARGE SCALE GENOMIC DNA]</scope>
    <source>
        <strain evidence="2 3">185</strain>
    </source>
</reference>
<keyword evidence="3" id="KW-1185">Reference proteome</keyword>
<evidence type="ECO:0008006" key="4">
    <source>
        <dbReference type="Google" id="ProtNLM"/>
    </source>
</evidence>